<gene>
    <name evidence="1" type="ORF">CYNAS_LOCUS1950</name>
</gene>
<organism evidence="1 2">
    <name type="scientific">Cylicocyclus nassatus</name>
    <name type="common">Nematode worm</name>
    <dbReference type="NCBI Taxonomy" id="53992"/>
    <lineage>
        <taxon>Eukaryota</taxon>
        <taxon>Metazoa</taxon>
        <taxon>Ecdysozoa</taxon>
        <taxon>Nematoda</taxon>
        <taxon>Chromadorea</taxon>
        <taxon>Rhabditida</taxon>
        <taxon>Rhabditina</taxon>
        <taxon>Rhabditomorpha</taxon>
        <taxon>Strongyloidea</taxon>
        <taxon>Strongylidae</taxon>
        <taxon>Cylicocyclus</taxon>
    </lineage>
</organism>
<name>A0AA36DPZ2_CYLNA</name>
<proteinExistence type="predicted"/>
<dbReference type="EMBL" id="CATQJL010000001">
    <property type="protein sequence ID" value="CAJ0589967.1"/>
    <property type="molecule type" value="Genomic_DNA"/>
</dbReference>
<sequence>MTTLAKIIRRPLRGKSSMEREDIGRYHFDPDRSMLLPSKKKRVMVEGSSVTKEGVTIQKTENVEDEDEVVVKN</sequence>
<dbReference type="Proteomes" id="UP001176961">
    <property type="component" value="Unassembled WGS sequence"/>
</dbReference>
<evidence type="ECO:0000313" key="1">
    <source>
        <dbReference type="EMBL" id="CAJ0589967.1"/>
    </source>
</evidence>
<keyword evidence="2" id="KW-1185">Reference proteome</keyword>
<evidence type="ECO:0000313" key="2">
    <source>
        <dbReference type="Proteomes" id="UP001176961"/>
    </source>
</evidence>
<protein>
    <submittedName>
        <fullName evidence="1">Uncharacterized protein</fullName>
    </submittedName>
</protein>
<reference evidence="1" key="1">
    <citation type="submission" date="2023-07" db="EMBL/GenBank/DDBJ databases">
        <authorList>
            <consortium name="CYATHOMIX"/>
        </authorList>
    </citation>
    <scope>NUCLEOTIDE SEQUENCE</scope>
    <source>
        <strain evidence="1">N/A</strain>
    </source>
</reference>
<comment type="caution">
    <text evidence="1">The sequence shown here is derived from an EMBL/GenBank/DDBJ whole genome shotgun (WGS) entry which is preliminary data.</text>
</comment>
<dbReference type="AlphaFoldDB" id="A0AA36DPZ2"/>
<accession>A0AA36DPZ2</accession>